<accession>A0AAV7EHY7</accession>
<dbReference type="EMBL" id="JAINDJ010000004">
    <property type="protein sequence ID" value="KAG9448460.1"/>
    <property type="molecule type" value="Genomic_DNA"/>
</dbReference>
<dbReference type="AlphaFoldDB" id="A0AAV7EHY7"/>
<dbReference type="Proteomes" id="UP000825729">
    <property type="component" value="Unassembled WGS sequence"/>
</dbReference>
<dbReference type="InterPro" id="IPR005174">
    <property type="entry name" value="KIB1-4_b-propeller"/>
</dbReference>
<dbReference type="InterPro" id="IPR050942">
    <property type="entry name" value="F-box_BR-signaling"/>
</dbReference>
<evidence type="ECO:0000313" key="2">
    <source>
        <dbReference type="EMBL" id="KAG9448460.1"/>
    </source>
</evidence>
<dbReference type="Gene3D" id="1.20.1280.50">
    <property type="match status" value="1"/>
</dbReference>
<sequence>MTDWTDLPDDVLGSIARRVTLITDYIRFGAVCTSWRSVANANRPHLLHQLPWLLLPADNTVCSMNRRVYTLAESRLAHFHLPVPHNKLCVGSVGRWLLTVDSRLDIKVFNPFAGAEILLPRLYLFSKLDPIKLLSKIVLSSPPTSPEDRNFVAAAICGRTLAFWKPGEETWKPLDCQVENIEDIIFYKQQFYAVDSYGKVLACDLDSPQPDAIEFAPRPNPEPTEEKRYLVESSEGDLLQVERRIVVGEKTDYQTVGFEVFKLCTVEEPRDHGRSWNRVSDLKSDILFLGHNASFSLSPAHFPSVKGNCIYFTDDYYRDPYYYSSDHFLGAIDMGIFDMEKQTLRPHYVRKLTEVFCVPPIWVTPILPF</sequence>
<proteinExistence type="predicted"/>
<gene>
    <name evidence="2" type="ORF">H6P81_008425</name>
</gene>
<reference evidence="2 3" key="1">
    <citation type="submission" date="2021-07" db="EMBL/GenBank/DDBJ databases">
        <title>The Aristolochia fimbriata genome: insights into angiosperm evolution, floral development and chemical biosynthesis.</title>
        <authorList>
            <person name="Jiao Y."/>
        </authorList>
    </citation>
    <scope>NUCLEOTIDE SEQUENCE [LARGE SCALE GENOMIC DNA]</scope>
    <source>
        <strain evidence="2">IBCAS-2021</strain>
        <tissue evidence="2">Leaf</tissue>
    </source>
</reference>
<organism evidence="2 3">
    <name type="scientific">Aristolochia fimbriata</name>
    <name type="common">White veined hardy Dutchman's pipe vine</name>
    <dbReference type="NCBI Taxonomy" id="158543"/>
    <lineage>
        <taxon>Eukaryota</taxon>
        <taxon>Viridiplantae</taxon>
        <taxon>Streptophyta</taxon>
        <taxon>Embryophyta</taxon>
        <taxon>Tracheophyta</taxon>
        <taxon>Spermatophyta</taxon>
        <taxon>Magnoliopsida</taxon>
        <taxon>Magnoliidae</taxon>
        <taxon>Piperales</taxon>
        <taxon>Aristolochiaceae</taxon>
        <taxon>Aristolochia</taxon>
    </lineage>
</organism>
<protein>
    <recommendedName>
        <fullName evidence="1">F-box domain-containing protein</fullName>
    </recommendedName>
</protein>
<dbReference type="Pfam" id="PF00646">
    <property type="entry name" value="F-box"/>
    <property type="match status" value="1"/>
</dbReference>
<keyword evidence="3" id="KW-1185">Reference proteome</keyword>
<evidence type="ECO:0000259" key="1">
    <source>
        <dbReference type="SMART" id="SM00256"/>
    </source>
</evidence>
<dbReference type="InterPro" id="IPR001810">
    <property type="entry name" value="F-box_dom"/>
</dbReference>
<comment type="caution">
    <text evidence="2">The sequence shown here is derived from an EMBL/GenBank/DDBJ whole genome shotgun (WGS) entry which is preliminary data.</text>
</comment>
<dbReference type="SUPFAM" id="SSF81383">
    <property type="entry name" value="F-box domain"/>
    <property type="match status" value="1"/>
</dbReference>
<dbReference type="Pfam" id="PF03478">
    <property type="entry name" value="Beta-prop_KIB1-4"/>
    <property type="match status" value="1"/>
</dbReference>
<dbReference type="PANTHER" id="PTHR44259:SF114">
    <property type="entry name" value="OS06G0707300 PROTEIN"/>
    <property type="match status" value="1"/>
</dbReference>
<evidence type="ECO:0000313" key="3">
    <source>
        <dbReference type="Proteomes" id="UP000825729"/>
    </source>
</evidence>
<dbReference type="PANTHER" id="PTHR44259">
    <property type="entry name" value="OS07G0183000 PROTEIN-RELATED"/>
    <property type="match status" value="1"/>
</dbReference>
<dbReference type="InterPro" id="IPR036047">
    <property type="entry name" value="F-box-like_dom_sf"/>
</dbReference>
<dbReference type="SMART" id="SM00256">
    <property type="entry name" value="FBOX"/>
    <property type="match status" value="1"/>
</dbReference>
<feature type="domain" description="F-box" evidence="1">
    <location>
        <begin position="7"/>
        <end position="48"/>
    </location>
</feature>
<name>A0AAV7EHY7_ARIFI</name>